<proteinExistence type="predicted"/>
<reference evidence="1 2" key="1">
    <citation type="journal article" date="2011" name="Stand. Genomic Sci.">
        <title>Complete genome sequence of the hyperthermophilic chemolithoautotroph Pyrolobus fumarii type strain (1A).</title>
        <authorList>
            <person name="Anderson I."/>
            <person name="Goker M."/>
            <person name="Nolan M."/>
            <person name="Lucas S."/>
            <person name="Hammon N."/>
            <person name="Deshpande S."/>
            <person name="Cheng J.F."/>
            <person name="Tapia R."/>
            <person name="Han C."/>
            <person name="Goodwin L."/>
            <person name="Pitluck S."/>
            <person name="Huntemann M."/>
            <person name="Liolios K."/>
            <person name="Ivanova N."/>
            <person name="Pagani I."/>
            <person name="Mavromatis K."/>
            <person name="Ovchinikova G."/>
            <person name="Pati A."/>
            <person name="Chen A."/>
            <person name="Palaniappan K."/>
            <person name="Land M."/>
            <person name="Hauser L."/>
            <person name="Brambilla E.M."/>
            <person name="Huber H."/>
            <person name="Yasawong M."/>
            <person name="Rohde M."/>
            <person name="Spring S."/>
            <person name="Abt B."/>
            <person name="Sikorski J."/>
            <person name="Wirth R."/>
            <person name="Detter J.C."/>
            <person name="Woyke T."/>
            <person name="Bristow J."/>
            <person name="Eisen J.A."/>
            <person name="Markowitz V."/>
            <person name="Hugenholtz P."/>
            <person name="Kyrpides N.C."/>
            <person name="Klenk H.P."/>
            <person name="Lapidus A."/>
        </authorList>
    </citation>
    <scope>NUCLEOTIDE SEQUENCE [LARGE SCALE GENOMIC DNA]</scope>
    <source>
        <strain evidence="2">DSM 11204 / 1A</strain>
    </source>
</reference>
<dbReference type="KEGG" id="pfm:Pyrfu_1203"/>
<evidence type="ECO:0000313" key="1">
    <source>
        <dbReference type="EMBL" id="AEM39065.1"/>
    </source>
</evidence>
<name>G0EFW4_PYRF1</name>
<dbReference type="SUPFAM" id="SSF46785">
    <property type="entry name" value="Winged helix' DNA-binding domain"/>
    <property type="match status" value="1"/>
</dbReference>
<keyword evidence="2" id="KW-1185">Reference proteome</keyword>
<sequence>MTGAYTLDTLEEMVKSIWRQLTPDVDDAEKRILLYYLRAGAATPYKIARMAQLNVATVYRKAKKLLEKRVVVPVDGSRETLALSAKGCITLYVNNIIDVNMFAECMGRIWGLRATPEELLGFLYILGVEAQRRRLTLKNMTICKIDEASIHVLRLLKEAILAYLRDGASFTEVLDELAHRLGVPPGYLRSGIRLALRGITRTLPLSIHTEHHKVTLFMHDKLLFPFAIECKIQCQHFWDNLGFECPILMEELRGRLATITAQTACTPNQPLT</sequence>
<accession>G0EFW4</accession>
<dbReference type="GeneID" id="11138386"/>
<gene>
    <name evidence="1" type="ordered locus">Pyrfu_1203</name>
</gene>
<dbReference type="OrthoDB" id="378314at2157"/>
<dbReference type="InterPro" id="IPR036390">
    <property type="entry name" value="WH_DNA-bd_sf"/>
</dbReference>
<dbReference type="AlphaFoldDB" id="G0EFW4"/>
<protein>
    <submittedName>
        <fullName evidence="1">Uncharacterized protein</fullName>
    </submittedName>
</protein>
<dbReference type="STRING" id="694429.Pyrfu_1203"/>
<organism evidence="1 2">
    <name type="scientific">Pyrolobus fumarii (strain DSM 11204 / 1A)</name>
    <dbReference type="NCBI Taxonomy" id="694429"/>
    <lineage>
        <taxon>Archaea</taxon>
        <taxon>Thermoproteota</taxon>
        <taxon>Thermoprotei</taxon>
        <taxon>Desulfurococcales</taxon>
        <taxon>Pyrodictiaceae</taxon>
        <taxon>Pyrolobus</taxon>
    </lineage>
</organism>
<dbReference type="HOGENOM" id="CLU_1021641_0_0_2"/>
<dbReference type="RefSeq" id="WP_014026742.1">
    <property type="nucleotide sequence ID" value="NC_015931.1"/>
</dbReference>
<dbReference type="Proteomes" id="UP000001037">
    <property type="component" value="Chromosome"/>
</dbReference>
<dbReference type="InParanoid" id="G0EFW4"/>
<dbReference type="EMBL" id="CP002838">
    <property type="protein sequence ID" value="AEM39065.1"/>
    <property type="molecule type" value="Genomic_DNA"/>
</dbReference>
<dbReference type="eggNOG" id="arCOG04037">
    <property type="taxonomic scope" value="Archaea"/>
</dbReference>
<evidence type="ECO:0000313" key="2">
    <source>
        <dbReference type="Proteomes" id="UP000001037"/>
    </source>
</evidence>